<dbReference type="InterPro" id="IPR036388">
    <property type="entry name" value="WH-like_DNA-bd_sf"/>
</dbReference>
<dbReference type="InterPro" id="IPR036390">
    <property type="entry name" value="WH_DNA-bd_sf"/>
</dbReference>
<dbReference type="CDD" id="cd07377">
    <property type="entry name" value="WHTH_GntR"/>
    <property type="match status" value="1"/>
</dbReference>
<dbReference type="PRINTS" id="PR00035">
    <property type="entry name" value="HTHGNTR"/>
</dbReference>
<dbReference type="InterPro" id="IPR000524">
    <property type="entry name" value="Tscrpt_reg_HTH_GntR"/>
</dbReference>
<evidence type="ECO:0000256" key="1">
    <source>
        <dbReference type="ARBA" id="ARBA00023015"/>
    </source>
</evidence>
<dbReference type="InterPro" id="IPR008920">
    <property type="entry name" value="TF_FadR/GntR_C"/>
</dbReference>
<dbReference type="Pfam" id="PF07729">
    <property type="entry name" value="FCD"/>
    <property type="match status" value="1"/>
</dbReference>
<dbReference type="InterPro" id="IPR011711">
    <property type="entry name" value="GntR_C"/>
</dbReference>
<proteinExistence type="predicted"/>
<evidence type="ECO:0000256" key="2">
    <source>
        <dbReference type="ARBA" id="ARBA00023125"/>
    </source>
</evidence>
<evidence type="ECO:0000313" key="6">
    <source>
        <dbReference type="Proteomes" id="UP001225596"/>
    </source>
</evidence>
<dbReference type="Gene3D" id="1.10.10.10">
    <property type="entry name" value="Winged helix-like DNA-binding domain superfamily/Winged helix DNA-binding domain"/>
    <property type="match status" value="1"/>
</dbReference>
<gene>
    <name evidence="5" type="ORF">Q8A64_06695</name>
</gene>
<feature type="domain" description="HTH gntR-type" evidence="4">
    <location>
        <begin position="29"/>
        <end position="96"/>
    </location>
</feature>
<dbReference type="EMBL" id="JAUYVH010000002">
    <property type="protein sequence ID" value="MDQ9170100.1"/>
    <property type="molecule type" value="Genomic_DNA"/>
</dbReference>
<dbReference type="SUPFAM" id="SSF48008">
    <property type="entry name" value="GntR ligand-binding domain-like"/>
    <property type="match status" value="1"/>
</dbReference>
<keyword evidence="6" id="KW-1185">Reference proteome</keyword>
<protein>
    <submittedName>
        <fullName evidence="5">GntR family transcriptional regulator</fullName>
    </submittedName>
</protein>
<evidence type="ECO:0000313" key="5">
    <source>
        <dbReference type="EMBL" id="MDQ9170100.1"/>
    </source>
</evidence>
<dbReference type="Proteomes" id="UP001225596">
    <property type="component" value="Unassembled WGS sequence"/>
</dbReference>
<sequence length="247" mass="27508">MEKSLNTTVPSVALPVTSTPASNDAVDRLTLPATVCNRLRDLITEGELAPGTRLNERELCERLGVSRTPLREAFRLLSAEGLVQIQPNRGAQVVALSKDDMRESFEVLGALEALSGELACQRITDEEVAEIRALTFEMLACHARKEMPAYYRLNRTIHDLINRAAGNRLLVQVYATLNLRIQNLRFRSNFDQAKWDKAAREHVDMVDALAARDGARLAALLSNHLKQKEKIVLENLDALSSQPDKTP</sequence>
<organism evidence="5 6">
    <name type="scientific">Keguizhuia sedimenti</name>
    <dbReference type="NCBI Taxonomy" id="3064264"/>
    <lineage>
        <taxon>Bacteria</taxon>
        <taxon>Pseudomonadati</taxon>
        <taxon>Pseudomonadota</taxon>
        <taxon>Betaproteobacteria</taxon>
        <taxon>Burkholderiales</taxon>
        <taxon>Oxalobacteraceae</taxon>
        <taxon>Keguizhuia</taxon>
    </lineage>
</organism>
<evidence type="ECO:0000256" key="3">
    <source>
        <dbReference type="ARBA" id="ARBA00023163"/>
    </source>
</evidence>
<dbReference type="SMART" id="SM00345">
    <property type="entry name" value="HTH_GNTR"/>
    <property type="match status" value="1"/>
</dbReference>
<dbReference type="PANTHER" id="PTHR43537">
    <property type="entry name" value="TRANSCRIPTIONAL REGULATOR, GNTR FAMILY"/>
    <property type="match status" value="1"/>
</dbReference>
<dbReference type="RefSeq" id="WP_338436016.1">
    <property type="nucleotide sequence ID" value="NZ_JAUYVH010000002.1"/>
</dbReference>
<dbReference type="PROSITE" id="PS50949">
    <property type="entry name" value="HTH_GNTR"/>
    <property type="match status" value="1"/>
</dbReference>
<evidence type="ECO:0000259" key="4">
    <source>
        <dbReference type="PROSITE" id="PS50949"/>
    </source>
</evidence>
<dbReference type="SMART" id="SM00895">
    <property type="entry name" value="FCD"/>
    <property type="match status" value="1"/>
</dbReference>
<name>A0ABU1BM73_9BURK</name>
<keyword evidence="1" id="KW-0805">Transcription regulation</keyword>
<keyword evidence="2" id="KW-0238">DNA-binding</keyword>
<dbReference type="Gene3D" id="1.20.120.530">
    <property type="entry name" value="GntR ligand-binding domain-like"/>
    <property type="match status" value="1"/>
</dbReference>
<dbReference type="Pfam" id="PF00392">
    <property type="entry name" value="GntR"/>
    <property type="match status" value="1"/>
</dbReference>
<comment type="caution">
    <text evidence="5">The sequence shown here is derived from an EMBL/GenBank/DDBJ whole genome shotgun (WGS) entry which is preliminary data.</text>
</comment>
<dbReference type="PANTHER" id="PTHR43537:SF50">
    <property type="entry name" value="TRANSCRIPTIONAL REGULATORY PROTEIN"/>
    <property type="match status" value="1"/>
</dbReference>
<dbReference type="SUPFAM" id="SSF46785">
    <property type="entry name" value="Winged helix' DNA-binding domain"/>
    <property type="match status" value="1"/>
</dbReference>
<accession>A0ABU1BM73</accession>
<keyword evidence="3" id="KW-0804">Transcription</keyword>
<reference evidence="5 6" key="1">
    <citation type="submission" date="2023-08" db="EMBL/GenBank/DDBJ databases">
        <title>Oxalobacteraceae gen .nov., isolated from river sludge outside the plant.</title>
        <authorList>
            <person name="Zhao S.Y."/>
        </authorList>
    </citation>
    <scope>NUCLEOTIDE SEQUENCE [LARGE SCALE GENOMIC DNA]</scope>
    <source>
        <strain evidence="5 6">R-40</strain>
    </source>
</reference>